<name>A0A1R0GLE4_9FUNG</name>
<feature type="region of interest" description="Disordered" evidence="1">
    <location>
        <begin position="252"/>
        <end position="279"/>
    </location>
</feature>
<dbReference type="STRING" id="133383.A0A1R0GLE4"/>
<gene>
    <name evidence="2" type="ORF">AYI68_g8258</name>
</gene>
<dbReference type="Proteomes" id="UP000187455">
    <property type="component" value="Unassembled WGS sequence"/>
</dbReference>
<keyword evidence="3" id="KW-1185">Reference proteome</keyword>
<evidence type="ECO:0000313" key="2">
    <source>
        <dbReference type="EMBL" id="OLY77708.1"/>
    </source>
</evidence>
<dbReference type="AlphaFoldDB" id="A0A1R0GLE4"/>
<protein>
    <submittedName>
        <fullName evidence="2">Uncharacterized protein</fullName>
    </submittedName>
</protein>
<organism evidence="2 3">
    <name type="scientific">Smittium mucronatum</name>
    <dbReference type="NCBI Taxonomy" id="133383"/>
    <lineage>
        <taxon>Eukaryota</taxon>
        <taxon>Fungi</taxon>
        <taxon>Fungi incertae sedis</taxon>
        <taxon>Zoopagomycota</taxon>
        <taxon>Kickxellomycotina</taxon>
        <taxon>Harpellomycetes</taxon>
        <taxon>Harpellales</taxon>
        <taxon>Legeriomycetaceae</taxon>
        <taxon>Smittium</taxon>
    </lineage>
</organism>
<evidence type="ECO:0000313" key="3">
    <source>
        <dbReference type="Proteomes" id="UP000187455"/>
    </source>
</evidence>
<dbReference type="EMBL" id="LSSL01007721">
    <property type="protein sequence ID" value="OLY77708.1"/>
    <property type="molecule type" value="Genomic_DNA"/>
</dbReference>
<proteinExistence type="predicted"/>
<comment type="caution">
    <text evidence="2">The sequence shown here is derived from an EMBL/GenBank/DDBJ whole genome shotgun (WGS) entry which is preliminary data.</text>
</comment>
<sequence>MTISIWISKFEAAIKFTEVKEEDNIELFKLCLEGKAANTQFDMEQDEETAEWILSEWLKKMKSHFEKVKVKLKKRDIFELASMTMEPEESMVDFNKKFKYFVRDMEETMYTKELFKKTYVDMLSKVDNIIWWNLAQSIGRDSLEELMKKSIKLSEIKMAANVKETEEEKKKTISEGKNYENSTEKNLDDLIFEFDKMQLLVQDSRPVKFFSSYTCYTCGEKENTSKYFKNEINKDKKKDVAENSKEMLAISSESASSVFSTEKIGHKRLRHQEKAPALL</sequence>
<dbReference type="OrthoDB" id="10410345at2759"/>
<reference evidence="2 3" key="1">
    <citation type="journal article" date="2016" name="Mol. Biol. Evol.">
        <title>Genome-Wide Survey of Gut Fungi (Harpellales) Reveals the First Horizontally Transferred Ubiquitin Gene from a Mosquito Host.</title>
        <authorList>
            <person name="Wang Y."/>
            <person name="White M.M."/>
            <person name="Kvist S."/>
            <person name="Moncalvo J.M."/>
        </authorList>
    </citation>
    <scope>NUCLEOTIDE SEQUENCE [LARGE SCALE GENOMIC DNA]</scope>
    <source>
        <strain evidence="2 3">ALG-7-W6</strain>
    </source>
</reference>
<evidence type="ECO:0000256" key="1">
    <source>
        <dbReference type="SAM" id="MobiDB-lite"/>
    </source>
</evidence>
<accession>A0A1R0GLE4</accession>